<dbReference type="Proteomes" id="UP000008225">
    <property type="component" value="Chromosome 15"/>
</dbReference>
<feature type="transmembrane region" description="Helical" evidence="1">
    <location>
        <begin position="6"/>
        <end position="21"/>
    </location>
</feature>
<keyword evidence="1" id="KW-1133">Transmembrane helix</keyword>
<reference evidence="2" key="2">
    <citation type="submission" date="2025-08" db="UniProtKB">
        <authorList>
            <consortium name="Ensembl"/>
        </authorList>
    </citation>
    <scope>IDENTIFICATION</scope>
</reference>
<proteinExistence type="predicted"/>
<protein>
    <submittedName>
        <fullName evidence="2">Uncharacterized protein</fullName>
    </submittedName>
</protein>
<keyword evidence="1" id="KW-0812">Transmembrane</keyword>
<organism evidence="2 3">
    <name type="scientific">Callithrix jacchus</name>
    <name type="common">White-tufted-ear marmoset</name>
    <name type="synonym">Simia Jacchus</name>
    <dbReference type="NCBI Taxonomy" id="9483"/>
    <lineage>
        <taxon>Eukaryota</taxon>
        <taxon>Metazoa</taxon>
        <taxon>Chordata</taxon>
        <taxon>Craniata</taxon>
        <taxon>Vertebrata</taxon>
        <taxon>Euteleostomi</taxon>
        <taxon>Mammalia</taxon>
        <taxon>Eutheria</taxon>
        <taxon>Euarchontoglires</taxon>
        <taxon>Primates</taxon>
        <taxon>Haplorrhini</taxon>
        <taxon>Platyrrhini</taxon>
        <taxon>Cebidae</taxon>
        <taxon>Callitrichinae</taxon>
        <taxon>Callithrix</taxon>
        <taxon>Callithrix</taxon>
    </lineage>
</organism>
<dbReference type="AlphaFoldDB" id="A0A8I3WP80"/>
<sequence length="135" mass="15579">MTMHLYTVQYCVFVTTCVTWIQDPHRLCTCKLVLFNVSLISFFFFFLRWSFAVVTQTGVQRHYLSSPQPPPPGFKQFSCLSLPSSWDYRHAPPCPANFFVFFSRDRVSPCLTGWSRSLDLVIHPPRSPKVLGLQA</sequence>
<dbReference type="GeneTree" id="ENSGT00940000161627"/>
<dbReference type="Ensembl" id="ENSCJAT00000118973.1">
    <property type="protein sequence ID" value="ENSCJAP00000086756.1"/>
    <property type="gene ID" value="ENSCJAG00000079210.1"/>
</dbReference>
<dbReference type="PANTHER" id="PTHR46254">
    <property type="entry name" value="PROTEIN GVQW1-RELATED"/>
    <property type="match status" value="1"/>
</dbReference>
<evidence type="ECO:0000313" key="2">
    <source>
        <dbReference type="Ensembl" id="ENSCJAP00000086756.1"/>
    </source>
</evidence>
<feature type="transmembrane region" description="Helical" evidence="1">
    <location>
        <begin position="33"/>
        <end position="51"/>
    </location>
</feature>
<name>A0A8I3WP80_CALJA</name>
<evidence type="ECO:0000313" key="3">
    <source>
        <dbReference type="Proteomes" id="UP000008225"/>
    </source>
</evidence>
<dbReference type="PANTHER" id="PTHR46254:SF6">
    <property type="entry name" value="HIGH MOBILITY GROUP AT-HOOK 2"/>
    <property type="match status" value="1"/>
</dbReference>
<accession>A0A8I3WP80</accession>
<keyword evidence="3" id="KW-1185">Reference proteome</keyword>
<reference evidence="2" key="3">
    <citation type="submission" date="2025-09" db="UniProtKB">
        <authorList>
            <consortium name="Ensembl"/>
        </authorList>
    </citation>
    <scope>IDENTIFICATION</scope>
</reference>
<reference evidence="2 3" key="1">
    <citation type="submission" date="2009-03" db="EMBL/GenBank/DDBJ databases">
        <authorList>
            <person name="Warren W."/>
            <person name="Ye L."/>
            <person name="Minx P."/>
            <person name="Worley K."/>
            <person name="Gibbs R."/>
            <person name="Wilson R.K."/>
        </authorList>
    </citation>
    <scope>NUCLEOTIDE SEQUENCE [LARGE SCALE GENOMIC DNA]</scope>
</reference>
<keyword evidence="1" id="KW-0472">Membrane</keyword>
<evidence type="ECO:0000256" key="1">
    <source>
        <dbReference type="SAM" id="Phobius"/>
    </source>
</evidence>